<evidence type="ECO:0000313" key="1">
    <source>
        <dbReference type="EMBL" id="BBL35934.1"/>
    </source>
</evidence>
<name>A0A4Y1YPK3_9PROT</name>
<dbReference type="InterPro" id="IPR036249">
    <property type="entry name" value="Thioredoxin-like_sf"/>
</dbReference>
<dbReference type="EMBL" id="AP019755">
    <property type="protein sequence ID" value="BBL35934.1"/>
    <property type="molecule type" value="Genomic_DNA"/>
</dbReference>
<dbReference type="Pfam" id="PF05768">
    <property type="entry name" value="Glrx-like"/>
    <property type="match status" value="1"/>
</dbReference>
<organism evidence="1 2">
    <name type="scientific">Nitrosomonas stercoris</name>
    <dbReference type="NCBI Taxonomy" id="1444684"/>
    <lineage>
        <taxon>Bacteria</taxon>
        <taxon>Pseudomonadati</taxon>
        <taxon>Pseudomonadota</taxon>
        <taxon>Betaproteobacteria</taxon>
        <taxon>Nitrosomonadales</taxon>
        <taxon>Nitrosomonadaceae</taxon>
        <taxon>Nitrosomonas</taxon>
    </lineage>
</organism>
<dbReference type="SUPFAM" id="SSF52833">
    <property type="entry name" value="Thioredoxin-like"/>
    <property type="match status" value="1"/>
</dbReference>
<dbReference type="InterPro" id="IPR008554">
    <property type="entry name" value="Glutaredoxin-like"/>
</dbReference>
<evidence type="ECO:0000313" key="2">
    <source>
        <dbReference type="Proteomes" id="UP000316473"/>
    </source>
</evidence>
<proteinExistence type="predicted"/>
<dbReference type="KEGG" id="nst:Nstercoris_02213"/>
<gene>
    <name evidence="1" type="ORF">Nstercoris_02213</name>
</gene>
<dbReference type="Gene3D" id="3.40.30.10">
    <property type="entry name" value="Glutaredoxin"/>
    <property type="match status" value="1"/>
</dbReference>
<evidence type="ECO:0008006" key="3">
    <source>
        <dbReference type="Google" id="ProtNLM"/>
    </source>
</evidence>
<sequence>MSNKFIVYGRKDCHLCEDMVTALRDLQRKFQFEFEVVDIDIDIDEKLVQLYSERVPVLFAVKEAKEVCHYFLDIDVLSHYFS</sequence>
<protein>
    <recommendedName>
        <fullName evidence="3">Glutaredoxin 2</fullName>
    </recommendedName>
</protein>
<dbReference type="AlphaFoldDB" id="A0A4Y1YPK3"/>
<reference evidence="1 2" key="1">
    <citation type="submission" date="2019-06" db="EMBL/GenBank/DDBJ databases">
        <title>Nitrosomonas stercoris KYUHI-S whole genome shotgun sequence.</title>
        <authorList>
            <person name="Nakagawa T."/>
            <person name="Tsuchiya Y."/>
            <person name="Takahashi R."/>
        </authorList>
    </citation>
    <scope>NUCLEOTIDE SEQUENCE [LARGE SCALE GENOMIC DNA]</scope>
    <source>
        <strain evidence="1 2">KYUHI-S</strain>
    </source>
</reference>
<accession>A0A4Y1YPK3</accession>
<keyword evidence="2" id="KW-1185">Reference proteome</keyword>
<dbReference type="Proteomes" id="UP000316473">
    <property type="component" value="Chromosome"/>
</dbReference>